<evidence type="ECO:0000313" key="1">
    <source>
        <dbReference type="EMBL" id="MFC4627841.1"/>
    </source>
</evidence>
<evidence type="ECO:0000313" key="2">
    <source>
        <dbReference type="Proteomes" id="UP001596011"/>
    </source>
</evidence>
<dbReference type="Pfam" id="PF12686">
    <property type="entry name" value="DUF3800"/>
    <property type="match status" value="1"/>
</dbReference>
<reference evidence="2" key="1">
    <citation type="journal article" date="2019" name="Int. J. Syst. Evol. Microbiol.">
        <title>The Global Catalogue of Microorganisms (GCM) 10K type strain sequencing project: providing services to taxonomists for standard genome sequencing and annotation.</title>
        <authorList>
            <consortium name="The Broad Institute Genomics Platform"/>
            <consortium name="The Broad Institute Genome Sequencing Center for Infectious Disease"/>
            <person name="Wu L."/>
            <person name="Ma J."/>
        </authorList>
    </citation>
    <scope>NUCLEOTIDE SEQUENCE [LARGE SCALE GENOMIC DNA]</scope>
    <source>
        <strain evidence="2">CCUG 42722</strain>
    </source>
</reference>
<dbReference type="EMBL" id="JBHSFI010000003">
    <property type="protein sequence ID" value="MFC4627841.1"/>
    <property type="molecule type" value="Genomic_DNA"/>
</dbReference>
<dbReference type="RefSeq" id="WP_377133360.1">
    <property type="nucleotide sequence ID" value="NZ_JBHSFI010000003.1"/>
</dbReference>
<accession>A0ABV9HFC7</accession>
<proteinExistence type="predicted"/>
<dbReference type="InterPro" id="IPR024524">
    <property type="entry name" value="DUF3800"/>
</dbReference>
<sequence>MLLAFIDESSNRLHYRTIGLIVHQDNARLLLDGLNSVMDRAAATYDGIEPDDELHGHDLFQATEGWAPLRRLTRARISIYKQSLEVVAEHCEVFFVEGLDRGRFQSRYADEHDEHVTTLLHLLEKLDHYADRRGQDLIVVADEHHTARAAQEALRGTRSRAVWGYRGQPRRIVDTVYFVSSEMSRLVQAADLVAFLHQRVADVVETDKRAARANEELWSVIAPSMRKERIWKP</sequence>
<comment type="caution">
    <text evidence="1">The sequence shown here is derived from an EMBL/GenBank/DDBJ whole genome shotgun (WGS) entry which is preliminary data.</text>
</comment>
<name>A0ABV9HFC7_9MICO</name>
<gene>
    <name evidence="1" type="ORF">ACFO6V_06340</name>
</gene>
<protein>
    <submittedName>
        <fullName evidence="1">DUF3800 domain-containing protein</fullName>
    </submittedName>
</protein>
<keyword evidence="2" id="KW-1185">Reference proteome</keyword>
<organism evidence="1 2">
    <name type="scientific">Promicromonospora alba</name>
    <dbReference type="NCBI Taxonomy" id="1616110"/>
    <lineage>
        <taxon>Bacteria</taxon>
        <taxon>Bacillati</taxon>
        <taxon>Actinomycetota</taxon>
        <taxon>Actinomycetes</taxon>
        <taxon>Micrococcales</taxon>
        <taxon>Promicromonosporaceae</taxon>
        <taxon>Promicromonospora</taxon>
    </lineage>
</organism>
<dbReference type="Proteomes" id="UP001596011">
    <property type="component" value="Unassembled WGS sequence"/>
</dbReference>